<dbReference type="Proteomes" id="UP000481583">
    <property type="component" value="Unassembled WGS sequence"/>
</dbReference>
<keyword evidence="3" id="KW-1185">Reference proteome</keyword>
<feature type="region of interest" description="Disordered" evidence="1">
    <location>
        <begin position="84"/>
        <end position="141"/>
    </location>
</feature>
<reference evidence="2 3" key="1">
    <citation type="submission" date="2020-02" db="EMBL/GenBank/DDBJ databases">
        <title>Whole-genome analyses of novel actinobacteria.</title>
        <authorList>
            <person name="Sahin N."/>
        </authorList>
    </citation>
    <scope>NUCLEOTIDE SEQUENCE [LARGE SCALE GENOMIC DNA]</scope>
    <source>
        <strain evidence="2 3">A7024</strain>
    </source>
</reference>
<evidence type="ECO:0000313" key="2">
    <source>
        <dbReference type="EMBL" id="NGN63196.1"/>
    </source>
</evidence>
<feature type="region of interest" description="Disordered" evidence="1">
    <location>
        <begin position="1"/>
        <end position="20"/>
    </location>
</feature>
<evidence type="ECO:0000313" key="3">
    <source>
        <dbReference type="Proteomes" id="UP000481583"/>
    </source>
</evidence>
<dbReference type="EMBL" id="JAAKZV010000010">
    <property type="protein sequence ID" value="NGN63196.1"/>
    <property type="molecule type" value="Genomic_DNA"/>
</dbReference>
<evidence type="ECO:0000256" key="1">
    <source>
        <dbReference type="SAM" id="MobiDB-lite"/>
    </source>
</evidence>
<dbReference type="AlphaFoldDB" id="A0A6G4TUS2"/>
<organism evidence="2 3">
    <name type="scientific">Streptomyces coryli</name>
    <dbReference type="NCBI Taxonomy" id="1128680"/>
    <lineage>
        <taxon>Bacteria</taxon>
        <taxon>Bacillati</taxon>
        <taxon>Actinomycetota</taxon>
        <taxon>Actinomycetes</taxon>
        <taxon>Kitasatosporales</taxon>
        <taxon>Streptomycetaceae</taxon>
        <taxon>Streptomyces</taxon>
    </lineage>
</organism>
<dbReference type="SUPFAM" id="SSF52540">
    <property type="entry name" value="P-loop containing nucleoside triphosphate hydrolases"/>
    <property type="match status" value="1"/>
</dbReference>
<name>A0A6G4TUS2_9ACTN</name>
<dbReference type="Gene3D" id="3.40.50.300">
    <property type="entry name" value="P-loop containing nucleotide triphosphate hydrolases"/>
    <property type="match status" value="1"/>
</dbReference>
<comment type="caution">
    <text evidence="2">The sequence shown here is derived from an EMBL/GenBank/DDBJ whole genome shotgun (WGS) entry which is preliminary data.</text>
</comment>
<protein>
    <submittedName>
        <fullName evidence="2">ATP/GTP-binding protein</fullName>
    </submittedName>
</protein>
<accession>A0A6G4TUS2</accession>
<feature type="compositionally biased region" description="Low complexity" evidence="1">
    <location>
        <begin position="115"/>
        <end position="124"/>
    </location>
</feature>
<sequence>MSAIVDLSKPDGTVPAPRPGGRYVERAELVLAETDSRPLHIPTLDPDPLQQLAAIITGVDAEAGEGVDVAIDLVPVTPKALERRRKKEVRASRRGPTAYGESLTTGGGSGGGAILGSLSSAWSGGTKGGHGGGRRQRMPRQSDIKEAVGKFTRSGGPFFHTQILLRTTATHPGQAAERMHRLLTLFAGMADENRLVVRRPKYRRQIVSFDERMATGRFRPARRQWLSAGELLGFLKPPTAKCTARNVARISGVIAPAPAKLPVYTGQPDLYPLGLATYPDGIERMAAVRLVELLFALELGKSGFGKTERALIALVALAYAGVGCWFLDPHGEAWERVRPYLARAELHDRMQAITLTTPQPDTMVVSWNPLSMTGRTAADIEHTVKAVVDGIAAGMSWGDAHPRARTVLAKTVEALCELSLRLNAENKPELQPTIFQIRSWLTKPAWREALLPLLPERVQAYWHDTFPNIDASGMPTVTYAIDQLDVSMALRCFFGSPQGGYDARHAMDHGKIMFVCPSVGGDDHPLVDCLLIHDLYRAGRSRQDTPRHLRKTFFAWIDELTAVDNSTKGFVAAICEQLRKYEVHLIGMTQMMMRLTDPTRRALLQNSSLLATTNADVDEAAVIAKRLDGVSAEDITALGQYEYLMRLMLDGRPTHAFKIRGVPLEDFHASRHNPAGLPALDKAIDRGMTRRPAKEIEDGLATLDADIFRHFADLLDGDDPTDTAVD</sequence>
<proteinExistence type="predicted"/>
<feature type="compositionally biased region" description="Gly residues" evidence="1">
    <location>
        <begin position="105"/>
        <end position="114"/>
    </location>
</feature>
<dbReference type="InterPro" id="IPR027417">
    <property type="entry name" value="P-loop_NTPase"/>
</dbReference>
<gene>
    <name evidence="2" type="ORF">G5C51_04640</name>
</gene>
<dbReference type="RefSeq" id="WP_165232078.1">
    <property type="nucleotide sequence ID" value="NZ_JAAKZV010000010.1"/>
</dbReference>